<feature type="active site" description="Charge relay system" evidence="7">
    <location>
        <position position="148"/>
    </location>
</feature>
<proteinExistence type="inferred from homology"/>
<evidence type="ECO:0000256" key="7">
    <source>
        <dbReference type="PIRSR" id="PIRSR614186-1"/>
    </source>
</evidence>
<dbReference type="PANTHER" id="PTHR10061">
    <property type="entry name" value="S-FORMYLGLUTATHIONE HYDROLASE"/>
    <property type="match status" value="1"/>
</dbReference>
<dbReference type="SUPFAM" id="SSF53474">
    <property type="entry name" value="alpha/beta-Hydrolases"/>
    <property type="match status" value="1"/>
</dbReference>
<evidence type="ECO:0000313" key="10">
    <source>
        <dbReference type="Proteomes" id="UP000253501"/>
    </source>
</evidence>
<dbReference type="GO" id="GO:0005829">
    <property type="term" value="C:cytosol"/>
    <property type="evidence" value="ECO:0007669"/>
    <property type="project" value="TreeGrafter"/>
</dbReference>
<reference evidence="9 10" key="1">
    <citation type="submission" date="2018-04" db="EMBL/GenBank/DDBJ databases">
        <title>Cupriavidus necator CR12 genome sequencing and assembly.</title>
        <authorList>
            <person name="Ben Fekih I."/>
            <person name="Mazhar H.S."/>
            <person name="Bello S.K."/>
            <person name="Rensing C."/>
        </authorList>
    </citation>
    <scope>NUCLEOTIDE SEQUENCE [LARGE SCALE GENOMIC DNA]</scope>
    <source>
        <strain evidence="9 10">CR12</strain>
    </source>
</reference>
<sequence length="305" mass="33146">MELISQHGCHGGVQRFYRHDSAAIGLPMRFSVFLPPQAQGGAKVPVLFYLAGLTCTEETLMIKAGAQRFAAEHGLMLVAPDTSPRGAGVPGEADAWDFGVGAGFYLDATEAPWRKHWRMESYVAEELFGLVTTALPGDASRVGIFGHSMGGHGALVLAQRHPQRFRSVSAFAPIAAPSRCPWGQKAFTGYLGDTKSVWADHDATSLMLKQIHPPFVDGILIDQGLSDQFLHDQLLPDAFAEACAAIGQLLILRRHEGYDHGYYFIASFIEDHVRFHGSILNGCGRLSLTSAASWNAQLRDTLMPA</sequence>
<comment type="caution">
    <text evidence="9">The sequence shown here is derived from an EMBL/GenBank/DDBJ whole genome shotgun (WGS) entry which is preliminary data.</text>
</comment>
<keyword evidence="3 8" id="KW-0719">Serine esterase</keyword>
<organism evidence="9 10">
    <name type="scientific">Cupriavidus necator</name>
    <name type="common">Alcaligenes eutrophus</name>
    <name type="synonym">Ralstonia eutropha</name>
    <dbReference type="NCBI Taxonomy" id="106590"/>
    <lineage>
        <taxon>Bacteria</taxon>
        <taxon>Pseudomonadati</taxon>
        <taxon>Pseudomonadota</taxon>
        <taxon>Betaproteobacteria</taxon>
        <taxon>Burkholderiales</taxon>
        <taxon>Burkholderiaceae</taxon>
        <taxon>Cupriavidus</taxon>
    </lineage>
</organism>
<dbReference type="Pfam" id="PF00756">
    <property type="entry name" value="Esterase"/>
    <property type="match status" value="1"/>
</dbReference>
<dbReference type="InterPro" id="IPR000801">
    <property type="entry name" value="Esterase-like"/>
</dbReference>
<evidence type="ECO:0000256" key="8">
    <source>
        <dbReference type="RuleBase" id="RU363068"/>
    </source>
</evidence>
<comment type="catalytic activity">
    <reaction evidence="5 8">
        <text>S-formylglutathione + H2O = formate + glutathione + H(+)</text>
        <dbReference type="Rhea" id="RHEA:14961"/>
        <dbReference type="ChEBI" id="CHEBI:15377"/>
        <dbReference type="ChEBI" id="CHEBI:15378"/>
        <dbReference type="ChEBI" id="CHEBI:15740"/>
        <dbReference type="ChEBI" id="CHEBI:57688"/>
        <dbReference type="ChEBI" id="CHEBI:57925"/>
        <dbReference type="EC" id="3.1.2.12"/>
    </reaction>
</comment>
<comment type="similarity">
    <text evidence="1 8">Belongs to the esterase D family.</text>
</comment>
<dbReference type="PANTHER" id="PTHR10061:SF0">
    <property type="entry name" value="S-FORMYLGLUTATHIONE HYDROLASE"/>
    <property type="match status" value="1"/>
</dbReference>
<dbReference type="Proteomes" id="UP000253501">
    <property type="component" value="Unassembled WGS sequence"/>
</dbReference>
<evidence type="ECO:0000313" key="9">
    <source>
        <dbReference type="EMBL" id="RCJ03794.1"/>
    </source>
</evidence>
<dbReference type="EC" id="3.1.2.12" evidence="2 6"/>
<evidence type="ECO:0000256" key="5">
    <source>
        <dbReference type="ARBA" id="ARBA00047590"/>
    </source>
</evidence>
<evidence type="ECO:0000256" key="3">
    <source>
        <dbReference type="ARBA" id="ARBA00022487"/>
    </source>
</evidence>
<dbReference type="InterPro" id="IPR029058">
    <property type="entry name" value="AB_hydrolase_fold"/>
</dbReference>
<feature type="active site" description="Charge relay system" evidence="7">
    <location>
        <position position="260"/>
    </location>
</feature>
<dbReference type="GO" id="GO:0046294">
    <property type="term" value="P:formaldehyde catabolic process"/>
    <property type="evidence" value="ECO:0007669"/>
    <property type="project" value="InterPro"/>
</dbReference>
<dbReference type="AlphaFoldDB" id="A0A367P896"/>
<evidence type="ECO:0000256" key="4">
    <source>
        <dbReference type="ARBA" id="ARBA00022801"/>
    </source>
</evidence>
<dbReference type="EMBL" id="QDHA01000125">
    <property type="protein sequence ID" value="RCJ03794.1"/>
    <property type="molecule type" value="Genomic_DNA"/>
</dbReference>
<gene>
    <name evidence="9" type="primary">fghA</name>
    <name evidence="9" type="ORF">DDK22_35575</name>
</gene>
<accession>A0A367P896</accession>
<comment type="function">
    <text evidence="8">Serine hydrolase involved in the detoxification of formaldehyde.</text>
</comment>
<name>A0A367P896_CUPNE</name>
<dbReference type="RefSeq" id="WP_114136012.1">
    <property type="nucleotide sequence ID" value="NZ_CP068436.1"/>
</dbReference>
<feature type="active site" description="Charge relay system" evidence="7">
    <location>
        <position position="227"/>
    </location>
</feature>
<protein>
    <recommendedName>
        <fullName evidence="2 6">S-formylglutathione hydrolase</fullName>
        <ecNumber evidence="2 6">3.1.2.12</ecNumber>
    </recommendedName>
</protein>
<dbReference type="GO" id="GO:0018738">
    <property type="term" value="F:S-formylglutathione hydrolase activity"/>
    <property type="evidence" value="ECO:0007669"/>
    <property type="project" value="UniProtKB-UniRule"/>
</dbReference>
<keyword evidence="4 8" id="KW-0378">Hydrolase</keyword>
<dbReference type="Gene3D" id="3.40.50.1820">
    <property type="entry name" value="alpha/beta hydrolase"/>
    <property type="match status" value="1"/>
</dbReference>
<dbReference type="FunFam" id="3.40.50.1820:FF:000002">
    <property type="entry name" value="S-formylglutathione hydrolase"/>
    <property type="match status" value="1"/>
</dbReference>
<evidence type="ECO:0000256" key="2">
    <source>
        <dbReference type="ARBA" id="ARBA00012479"/>
    </source>
</evidence>
<evidence type="ECO:0000256" key="6">
    <source>
        <dbReference type="NCBIfam" id="TIGR02821"/>
    </source>
</evidence>
<dbReference type="GO" id="GO:0052689">
    <property type="term" value="F:carboxylic ester hydrolase activity"/>
    <property type="evidence" value="ECO:0007669"/>
    <property type="project" value="UniProtKB-KW"/>
</dbReference>
<evidence type="ECO:0000256" key="1">
    <source>
        <dbReference type="ARBA" id="ARBA00005622"/>
    </source>
</evidence>
<dbReference type="NCBIfam" id="TIGR02821">
    <property type="entry name" value="fghA_ester_D"/>
    <property type="match status" value="1"/>
</dbReference>
<dbReference type="InterPro" id="IPR014186">
    <property type="entry name" value="S-formylglutathione_hydrol"/>
</dbReference>